<sequence length="154" mass="17179">MEGGALAMDIQGIRDGALFAMHNMQDIWSVRFTCLLVCQPAIFVDSKRDGTGAAHGRKGFRMKRAELDRRIANGETLDDIVPALMDDGADITSYDDLKRFAIEKIESDELYLAEHVLKACLDVADYYGYDYSMGTLEKPTAIDGVEDLIDYVED</sequence>
<proteinExistence type="predicted"/>
<evidence type="ECO:0000313" key="1">
    <source>
        <dbReference type="EMBL" id="CUO92811.1"/>
    </source>
</evidence>
<dbReference type="Proteomes" id="UP000095362">
    <property type="component" value="Unassembled WGS sequence"/>
</dbReference>
<evidence type="ECO:0000313" key="2">
    <source>
        <dbReference type="Proteomes" id="UP000095362"/>
    </source>
</evidence>
<accession>A0A174J2A7</accession>
<organism evidence="1 2">
    <name type="scientific">Coprococcus comes</name>
    <dbReference type="NCBI Taxonomy" id="410072"/>
    <lineage>
        <taxon>Bacteria</taxon>
        <taxon>Bacillati</taxon>
        <taxon>Bacillota</taxon>
        <taxon>Clostridia</taxon>
        <taxon>Lachnospirales</taxon>
        <taxon>Lachnospiraceae</taxon>
        <taxon>Coprococcus</taxon>
    </lineage>
</organism>
<dbReference type="AlphaFoldDB" id="A0A174J2A7"/>
<gene>
    <name evidence="1" type="ORF">ERS852481_03204</name>
</gene>
<protein>
    <submittedName>
        <fullName evidence="1">Uncharacterized protein</fullName>
    </submittedName>
</protein>
<dbReference type="EMBL" id="CYZK01000043">
    <property type="protein sequence ID" value="CUO92811.1"/>
    <property type="molecule type" value="Genomic_DNA"/>
</dbReference>
<reference evidence="1 2" key="1">
    <citation type="submission" date="2015-09" db="EMBL/GenBank/DDBJ databases">
        <authorList>
            <consortium name="Pathogen Informatics"/>
        </authorList>
    </citation>
    <scope>NUCLEOTIDE SEQUENCE [LARGE SCALE GENOMIC DNA]</scope>
    <source>
        <strain evidence="1 2">2789STDY5834866</strain>
    </source>
</reference>
<name>A0A174J2A7_9FIRM</name>